<sequence length="203" mass="22611">MSPVSSTTSKTASNSLSSFFRNQNRRKFFREASTTRSSWSPDWDPEENRVGPVSSERGQLSSIPATPVKEGVEPAQESWETQNGQITVHRRLEGEERLELFQKRFLATESIENEDPHQADLAQDFDQRRVPSIRAPTRLPVMLMDCGPNVPTGSPTLFGRIGSSSTKFRTAAGPYPQPIAGAKNSPSRPSHFLAKHTRSIVPY</sequence>
<proteinExistence type="predicted"/>
<evidence type="ECO:0000313" key="2">
    <source>
        <dbReference type="Proteomes" id="UP000245626"/>
    </source>
</evidence>
<organism evidence="1 2">
    <name type="scientific">Violaceomyces palustris</name>
    <dbReference type="NCBI Taxonomy" id="1673888"/>
    <lineage>
        <taxon>Eukaryota</taxon>
        <taxon>Fungi</taxon>
        <taxon>Dikarya</taxon>
        <taxon>Basidiomycota</taxon>
        <taxon>Ustilaginomycotina</taxon>
        <taxon>Ustilaginomycetes</taxon>
        <taxon>Violaceomycetales</taxon>
        <taxon>Violaceomycetaceae</taxon>
        <taxon>Violaceomyces</taxon>
    </lineage>
</organism>
<reference evidence="1 2" key="1">
    <citation type="journal article" date="2018" name="Mol. Biol. Evol.">
        <title>Broad Genomic Sampling Reveals a Smut Pathogenic Ancestry of the Fungal Clade Ustilaginomycotina.</title>
        <authorList>
            <person name="Kijpornyongpan T."/>
            <person name="Mondo S.J."/>
            <person name="Barry K."/>
            <person name="Sandor L."/>
            <person name="Lee J."/>
            <person name="Lipzen A."/>
            <person name="Pangilinan J."/>
            <person name="LaButti K."/>
            <person name="Hainaut M."/>
            <person name="Henrissat B."/>
            <person name="Grigoriev I.V."/>
            <person name="Spatafora J.W."/>
            <person name="Aime M.C."/>
        </authorList>
    </citation>
    <scope>NUCLEOTIDE SEQUENCE [LARGE SCALE GENOMIC DNA]</scope>
    <source>
        <strain evidence="1 2">SA 807</strain>
    </source>
</reference>
<keyword evidence="2" id="KW-1185">Reference proteome</keyword>
<dbReference type="Proteomes" id="UP000245626">
    <property type="component" value="Unassembled WGS sequence"/>
</dbReference>
<dbReference type="EMBL" id="KZ820234">
    <property type="protein sequence ID" value="PWN48287.1"/>
    <property type="molecule type" value="Genomic_DNA"/>
</dbReference>
<accession>A0ACD0NR24</accession>
<name>A0ACD0NR24_9BASI</name>
<evidence type="ECO:0000313" key="1">
    <source>
        <dbReference type="EMBL" id="PWN48287.1"/>
    </source>
</evidence>
<protein>
    <submittedName>
        <fullName evidence="1">Uncharacterized protein</fullName>
    </submittedName>
</protein>
<gene>
    <name evidence="1" type="ORF">IE53DRAFT_204433</name>
</gene>